<dbReference type="Proteomes" id="UP000054248">
    <property type="component" value="Unassembled WGS sequence"/>
</dbReference>
<name>A0A0C3LMA9_9AGAM</name>
<feature type="domain" description="TLDc" evidence="5">
    <location>
        <begin position="2"/>
        <end position="78"/>
    </location>
</feature>
<comment type="subcellular location">
    <subcellularLocation>
        <location evidence="1">Mitochondrion</location>
    </subcellularLocation>
</comment>
<dbReference type="OrthoDB" id="26679at2759"/>
<gene>
    <name evidence="6" type="ORF">M407DRAFT_79176</name>
</gene>
<dbReference type="GO" id="GO:0005739">
    <property type="term" value="C:mitochondrion"/>
    <property type="evidence" value="ECO:0007669"/>
    <property type="project" value="UniProtKB-SubCell"/>
</dbReference>
<dbReference type="PANTHER" id="PTHR23354">
    <property type="entry name" value="NUCLEOLAR PROTEIN 7/ESTROGEN RECEPTOR COACTIVATOR-RELATED"/>
    <property type="match status" value="1"/>
</dbReference>
<proteinExistence type="inferred from homology"/>
<keyword evidence="7" id="KW-1185">Reference proteome</keyword>
<reference evidence="6 7" key="1">
    <citation type="submission" date="2014-04" db="EMBL/GenBank/DDBJ databases">
        <authorList>
            <consortium name="DOE Joint Genome Institute"/>
            <person name="Kuo A."/>
            <person name="Girlanda M."/>
            <person name="Perotto S."/>
            <person name="Kohler A."/>
            <person name="Nagy L.G."/>
            <person name="Floudas D."/>
            <person name="Copeland A."/>
            <person name="Barry K.W."/>
            <person name="Cichocki N."/>
            <person name="Veneault-Fourrey C."/>
            <person name="LaButti K."/>
            <person name="Lindquist E.A."/>
            <person name="Lipzen A."/>
            <person name="Lundell T."/>
            <person name="Morin E."/>
            <person name="Murat C."/>
            <person name="Sun H."/>
            <person name="Tunlid A."/>
            <person name="Henrissat B."/>
            <person name="Grigoriev I.V."/>
            <person name="Hibbett D.S."/>
            <person name="Martin F."/>
            <person name="Nordberg H.P."/>
            <person name="Cantor M.N."/>
            <person name="Hua S.X."/>
        </authorList>
    </citation>
    <scope>NUCLEOTIDE SEQUENCE [LARGE SCALE GENOMIC DNA]</scope>
    <source>
        <strain evidence="6 7">MUT 4182</strain>
    </source>
</reference>
<dbReference type="InterPro" id="IPR006571">
    <property type="entry name" value="TLDc_dom"/>
</dbReference>
<protein>
    <recommendedName>
        <fullName evidence="4">Oxidation resistance protein 1</fullName>
    </recommendedName>
</protein>
<evidence type="ECO:0000256" key="1">
    <source>
        <dbReference type="ARBA" id="ARBA00004173"/>
    </source>
</evidence>
<dbReference type="Pfam" id="PF07534">
    <property type="entry name" value="TLD"/>
    <property type="match status" value="1"/>
</dbReference>
<dbReference type="HOGENOM" id="CLU_2580465_0_0_1"/>
<feature type="non-terminal residue" evidence="6">
    <location>
        <position position="1"/>
    </location>
</feature>
<dbReference type="GO" id="GO:0006979">
    <property type="term" value="P:response to oxidative stress"/>
    <property type="evidence" value="ECO:0007669"/>
    <property type="project" value="TreeGrafter"/>
</dbReference>
<keyword evidence="3" id="KW-0496">Mitochondrion</keyword>
<reference evidence="7" key="2">
    <citation type="submission" date="2015-01" db="EMBL/GenBank/DDBJ databases">
        <title>Evolutionary Origins and Diversification of the Mycorrhizal Mutualists.</title>
        <authorList>
            <consortium name="DOE Joint Genome Institute"/>
            <consortium name="Mycorrhizal Genomics Consortium"/>
            <person name="Kohler A."/>
            <person name="Kuo A."/>
            <person name="Nagy L.G."/>
            <person name="Floudas D."/>
            <person name="Copeland A."/>
            <person name="Barry K.W."/>
            <person name="Cichocki N."/>
            <person name="Veneault-Fourrey C."/>
            <person name="LaButti K."/>
            <person name="Lindquist E.A."/>
            <person name="Lipzen A."/>
            <person name="Lundell T."/>
            <person name="Morin E."/>
            <person name="Murat C."/>
            <person name="Riley R."/>
            <person name="Ohm R."/>
            <person name="Sun H."/>
            <person name="Tunlid A."/>
            <person name="Henrissat B."/>
            <person name="Grigoriev I.V."/>
            <person name="Hibbett D.S."/>
            <person name="Martin F."/>
        </authorList>
    </citation>
    <scope>NUCLEOTIDE SEQUENCE [LARGE SCALE GENOMIC DNA]</scope>
    <source>
        <strain evidence="7">MUT 4182</strain>
    </source>
</reference>
<evidence type="ECO:0000313" key="6">
    <source>
        <dbReference type="EMBL" id="KIO22467.1"/>
    </source>
</evidence>
<comment type="similarity">
    <text evidence="2">Belongs to the OXR1 family.</text>
</comment>
<evidence type="ECO:0000313" key="7">
    <source>
        <dbReference type="Proteomes" id="UP000054248"/>
    </source>
</evidence>
<dbReference type="EMBL" id="KN823109">
    <property type="protein sequence ID" value="KIO22467.1"/>
    <property type="molecule type" value="Genomic_DNA"/>
</dbReference>
<evidence type="ECO:0000256" key="4">
    <source>
        <dbReference type="ARBA" id="ARBA00040604"/>
    </source>
</evidence>
<evidence type="ECO:0000256" key="3">
    <source>
        <dbReference type="ARBA" id="ARBA00023128"/>
    </source>
</evidence>
<sequence>EVKVFKWTGRNDYVALCESDYLSFGGGDGKYGLYVDSSFVDGTSERCDTFANETLCGEHDIPTRARFECLALEVWRVGIMTN</sequence>
<evidence type="ECO:0000259" key="5">
    <source>
        <dbReference type="Pfam" id="PF07534"/>
    </source>
</evidence>
<dbReference type="AlphaFoldDB" id="A0A0C3LMA9"/>
<evidence type="ECO:0000256" key="2">
    <source>
        <dbReference type="ARBA" id="ARBA00009540"/>
    </source>
</evidence>
<organism evidence="6 7">
    <name type="scientific">Tulasnella calospora MUT 4182</name>
    <dbReference type="NCBI Taxonomy" id="1051891"/>
    <lineage>
        <taxon>Eukaryota</taxon>
        <taxon>Fungi</taxon>
        <taxon>Dikarya</taxon>
        <taxon>Basidiomycota</taxon>
        <taxon>Agaricomycotina</taxon>
        <taxon>Agaricomycetes</taxon>
        <taxon>Cantharellales</taxon>
        <taxon>Tulasnellaceae</taxon>
        <taxon>Tulasnella</taxon>
    </lineage>
</organism>
<accession>A0A0C3LMA9</accession>
<dbReference type="GO" id="GO:0005634">
    <property type="term" value="C:nucleus"/>
    <property type="evidence" value="ECO:0007669"/>
    <property type="project" value="TreeGrafter"/>
</dbReference>
<dbReference type="PANTHER" id="PTHR23354:SF62">
    <property type="entry name" value="MUSTARD, ISOFORM V"/>
    <property type="match status" value="1"/>
</dbReference>